<feature type="domain" description="Arc-like DNA binding" evidence="1">
    <location>
        <begin position="6"/>
        <end position="37"/>
    </location>
</feature>
<protein>
    <submittedName>
        <fullName evidence="3">Arc family DNA-binding protein</fullName>
    </submittedName>
</protein>
<dbReference type="Pfam" id="PF03869">
    <property type="entry name" value="Arc"/>
    <property type="match status" value="1"/>
</dbReference>
<evidence type="ECO:0000313" key="3">
    <source>
        <dbReference type="EMBL" id="MCQ4769358.1"/>
    </source>
</evidence>
<sequence length="57" mass="6759">MPVSYNFPLRLDDDLREKLRYIAEKNSRSLNKEIEFLVKKHVEAYEKEHGAIAVPKE</sequence>
<evidence type="ECO:0000313" key="4">
    <source>
        <dbReference type="Proteomes" id="UP001200313"/>
    </source>
</evidence>
<reference evidence="3" key="2">
    <citation type="submission" date="2022-06" db="EMBL/GenBank/DDBJ databases">
        <title>Isolation of gut microbiota from human fecal samples.</title>
        <authorList>
            <person name="Pamer E.G."/>
            <person name="Barat B."/>
            <person name="Waligurski E."/>
            <person name="Medina S."/>
            <person name="Paddock L."/>
            <person name="Mostad J."/>
        </authorList>
    </citation>
    <scope>NUCLEOTIDE SEQUENCE</scope>
    <source>
        <strain evidence="3">DFI.9.91</strain>
    </source>
</reference>
<name>A0AAW5JJ28_9FIRM</name>
<evidence type="ECO:0000313" key="5">
    <source>
        <dbReference type="Proteomes" id="UP001204562"/>
    </source>
</evidence>
<keyword evidence="3" id="KW-0238">DNA-binding</keyword>
<accession>A0AAW5JJ28</accession>
<dbReference type="GO" id="GO:0006355">
    <property type="term" value="P:regulation of DNA-templated transcription"/>
    <property type="evidence" value="ECO:0007669"/>
    <property type="project" value="InterPro"/>
</dbReference>
<organism evidence="3 5">
    <name type="scientific">Intestinimonas massiliensis</name>
    <name type="common">ex Afouda et al. 2020</name>
    <dbReference type="NCBI Taxonomy" id="1673721"/>
    <lineage>
        <taxon>Bacteria</taxon>
        <taxon>Bacillati</taxon>
        <taxon>Bacillota</taxon>
        <taxon>Clostridia</taxon>
        <taxon>Eubacteriales</taxon>
        <taxon>Intestinimonas</taxon>
    </lineage>
</organism>
<dbReference type="Proteomes" id="UP001204562">
    <property type="component" value="Unassembled WGS sequence"/>
</dbReference>
<dbReference type="EMBL" id="JANFYS010000003">
    <property type="protein sequence ID" value="MCQ4769358.1"/>
    <property type="molecule type" value="Genomic_DNA"/>
</dbReference>
<comment type="caution">
    <text evidence="3">The sequence shown here is derived from an EMBL/GenBank/DDBJ whole genome shotgun (WGS) entry which is preliminary data.</text>
</comment>
<dbReference type="Proteomes" id="UP001200313">
    <property type="component" value="Unassembled WGS sequence"/>
</dbReference>
<gene>
    <name evidence="2" type="ORF">L0P79_07045</name>
    <name evidence="3" type="ORF">NE579_02610</name>
</gene>
<dbReference type="AlphaFoldDB" id="A0AAW5JJ28"/>
<dbReference type="GO" id="GO:0003677">
    <property type="term" value="F:DNA binding"/>
    <property type="evidence" value="ECO:0007669"/>
    <property type="project" value="UniProtKB-KW"/>
</dbReference>
<evidence type="ECO:0000259" key="1">
    <source>
        <dbReference type="Pfam" id="PF03869"/>
    </source>
</evidence>
<dbReference type="Gene3D" id="1.10.1220.10">
    <property type="entry name" value="Met repressor-like"/>
    <property type="match status" value="1"/>
</dbReference>
<dbReference type="SUPFAM" id="SSF47598">
    <property type="entry name" value="Ribbon-helix-helix"/>
    <property type="match status" value="1"/>
</dbReference>
<dbReference type="InterPro" id="IPR005569">
    <property type="entry name" value="Arc_DNA-bd_dom"/>
</dbReference>
<dbReference type="InterPro" id="IPR010985">
    <property type="entry name" value="Ribbon_hlx_hlx"/>
</dbReference>
<evidence type="ECO:0000313" key="2">
    <source>
        <dbReference type="EMBL" id="MCG4526833.1"/>
    </source>
</evidence>
<reference evidence="2 4" key="1">
    <citation type="submission" date="2022-01" db="EMBL/GenBank/DDBJ databases">
        <title>Collection of gut derived symbiotic bacterial strains cultured from healthy donors.</title>
        <authorList>
            <person name="Lin H."/>
            <person name="Kohout C."/>
            <person name="Waligurski E."/>
            <person name="Pamer E.G."/>
        </authorList>
    </citation>
    <scope>NUCLEOTIDE SEQUENCE [LARGE SCALE GENOMIC DNA]</scope>
    <source>
        <strain evidence="2 4">DFI.3.7</strain>
    </source>
</reference>
<dbReference type="EMBL" id="JAKNJB010000009">
    <property type="protein sequence ID" value="MCG4526833.1"/>
    <property type="molecule type" value="Genomic_DNA"/>
</dbReference>
<dbReference type="InterPro" id="IPR013321">
    <property type="entry name" value="Arc_rbn_hlx_hlx"/>
</dbReference>
<proteinExistence type="predicted"/>
<keyword evidence="4" id="KW-1185">Reference proteome</keyword>
<dbReference type="RefSeq" id="WP_238073715.1">
    <property type="nucleotide sequence ID" value="NZ_JAKNJB010000009.1"/>
</dbReference>